<keyword evidence="1" id="KW-0812">Transmembrane</keyword>
<evidence type="ECO:0000256" key="2">
    <source>
        <dbReference type="SAM" id="SignalP"/>
    </source>
</evidence>
<evidence type="ECO:0000313" key="5">
    <source>
        <dbReference type="Proteomes" id="UP000642070"/>
    </source>
</evidence>
<sequence length="304" mass="31955">MYPSVLARVTALLVVVVSTAAPAVLVAPGPARAGEPVGWTPVFSDSFDDAGTLPPGCSAYEDGASFRREAVTVSDGRLRLALQRRSNGALVAGELQCPGVAQQYGRYEFRARVPVGAGIESMVLLRPVDGTARDHASELSLITTGGQDQALVTNGDGRGTSTKTLTGHFRDWHVYVIEWAPSGFRVTVDGTERLADPSVSTAQRWFGFAVTAGARTGTPPPSTSLPAEFQIDYLRVWAFTPVSSASPPSAAPSIVDGGLRPPGGPGQRWSVWLAVAAAAMLGVALLALVIHKTRPHRPPSSHRA</sequence>
<name>A0A917X6M9_9ACTN</name>
<dbReference type="Proteomes" id="UP000642070">
    <property type="component" value="Unassembled WGS sequence"/>
</dbReference>
<accession>A0A917X6M9</accession>
<dbReference type="Gene3D" id="2.60.120.200">
    <property type="match status" value="1"/>
</dbReference>
<keyword evidence="2" id="KW-0732">Signal</keyword>
<dbReference type="SUPFAM" id="SSF49899">
    <property type="entry name" value="Concanavalin A-like lectins/glucanases"/>
    <property type="match status" value="1"/>
</dbReference>
<evidence type="ECO:0000259" key="3">
    <source>
        <dbReference type="PROSITE" id="PS51762"/>
    </source>
</evidence>
<gene>
    <name evidence="4" type="ORF">GCM10007977_091720</name>
</gene>
<feature type="transmembrane region" description="Helical" evidence="1">
    <location>
        <begin position="269"/>
        <end position="290"/>
    </location>
</feature>
<dbReference type="EMBL" id="BMPI01000071">
    <property type="protein sequence ID" value="GGM75901.1"/>
    <property type="molecule type" value="Genomic_DNA"/>
</dbReference>
<evidence type="ECO:0000313" key="4">
    <source>
        <dbReference type="EMBL" id="GGM75901.1"/>
    </source>
</evidence>
<dbReference type="GO" id="GO:0005975">
    <property type="term" value="P:carbohydrate metabolic process"/>
    <property type="evidence" value="ECO:0007669"/>
    <property type="project" value="InterPro"/>
</dbReference>
<keyword evidence="5" id="KW-1185">Reference proteome</keyword>
<organism evidence="4 5">
    <name type="scientific">Dactylosporangium sucinum</name>
    <dbReference type="NCBI Taxonomy" id="1424081"/>
    <lineage>
        <taxon>Bacteria</taxon>
        <taxon>Bacillati</taxon>
        <taxon>Actinomycetota</taxon>
        <taxon>Actinomycetes</taxon>
        <taxon>Micromonosporales</taxon>
        <taxon>Micromonosporaceae</taxon>
        <taxon>Dactylosporangium</taxon>
    </lineage>
</organism>
<reference evidence="4" key="2">
    <citation type="submission" date="2020-09" db="EMBL/GenBank/DDBJ databases">
        <authorList>
            <person name="Sun Q."/>
            <person name="Ohkuma M."/>
        </authorList>
    </citation>
    <scope>NUCLEOTIDE SEQUENCE</scope>
    <source>
        <strain evidence="4">JCM 19831</strain>
    </source>
</reference>
<dbReference type="InterPro" id="IPR013320">
    <property type="entry name" value="ConA-like_dom_sf"/>
</dbReference>
<comment type="caution">
    <text evidence="4">The sequence shown here is derived from an EMBL/GenBank/DDBJ whole genome shotgun (WGS) entry which is preliminary data.</text>
</comment>
<feature type="signal peptide" evidence="2">
    <location>
        <begin position="1"/>
        <end position="33"/>
    </location>
</feature>
<protein>
    <recommendedName>
        <fullName evidence="3">GH16 domain-containing protein</fullName>
    </recommendedName>
</protein>
<reference evidence="4" key="1">
    <citation type="journal article" date="2014" name="Int. J. Syst. Evol. Microbiol.">
        <title>Complete genome sequence of Corynebacterium casei LMG S-19264T (=DSM 44701T), isolated from a smear-ripened cheese.</title>
        <authorList>
            <consortium name="US DOE Joint Genome Institute (JGI-PGF)"/>
            <person name="Walter F."/>
            <person name="Albersmeier A."/>
            <person name="Kalinowski J."/>
            <person name="Ruckert C."/>
        </authorList>
    </citation>
    <scope>NUCLEOTIDE SEQUENCE</scope>
    <source>
        <strain evidence="4">JCM 19831</strain>
    </source>
</reference>
<feature type="domain" description="GH16" evidence="3">
    <location>
        <begin position="30"/>
        <end position="242"/>
    </location>
</feature>
<keyword evidence="1" id="KW-1133">Transmembrane helix</keyword>
<proteinExistence type="predicted"/>
<dbReference type="PROSITE" id="PS51762">
    <property type="entry name" value="GH16_2"/>
    <property type="match status" value="1"/>
</dbReference>
<evidence type="ECO:0000256" key="1">
    <source>
        <dbReference type="SAM" id="Phobius"/>
    </source>
</evidence>
<dbReference type="CDD" id="cd00413">
    <property type="entry name" value="Glyco_hydrolase_16"/>
    <property type="match status" value="1"/>
</dbReference>
<keyword evidence="1" id="KW-0472">Membrane</keyword>
<dbReference type="Pfam" id="PF00722">
    <property type="entry name" value="Glyco_hydro_16"/>
    <property type="match status" value="1"/>
</dbReference>
<feature type="chain" id="PRO_5037310423" description="GH16 domain-containing protein" evidence="2">
    <location>
        <begin position="34"/>
        <end position="304"/>
    </location>
</feature>
<dbReference type="GO" id="GO:0004553">
    <property type="term" value="F:hydrolase activity, hydrolyzing O-glycosyl compounds"/>
    <property type="evidence" value="ECO:0007669"/>
    <property type="project" value="InterPro"/>
</dbReference>
<dbReference type="RefSeq" id="WP_190256383.1">
    <property type="nucleotide sequence ID" value="NZ_BMPI01000071.1"/>
</dbReference>
<dbReference type="InterPro" id="IPR000757">
    <property type="entry name" value="Beta-glucanase-like"/>
</dbReference>
<dbReference type="AlphaFoldDB" id="A0A917X6M9"/>